<evidence type="ECO:0000256" key="6">
    <source>
        <dbReference type="ARBA" id="ARBA00022741"/>
    </source>
</evidence>
<protein>
    <recommendedName>
        <fullName evidence="3 11">Shikimate kinase</fullName>
        <shortName evidence="11">SK</shortName>
        <ecNumber evidence="3 11">2.7.1.71</ecNumber>
    </recommendedName>
</protein>
<dbReference type="EMBL" id="JQCR01000003">
    <property type="protein sequence ID" value="KGE16669.1"/>
    <property type="molecule type" value="Genomic_DNA"/>
</dbReference>
<comment type="catalytic activity">
    <reaction evidence="10 11">
        <text>shikimate + ATP = 3-phosphoshikimate + ADP + H(+)</text>
        <dbReference type="Rhea" id="RHEA:13121"/>
        <dbReference type="ChEBI" id="CHEBI:15378"/>
        <dbReference type="ChEBI" id="CHEBI:30616"/>
        <dbReference type="ChEBI" id="CHEBI:36208"/>
        <dbReference type="ChEBI" id="CHEBI:145989"/>
        <dbReference type="ChEBI" id="CHEBI:456216"/>
        <dbReference type="EC" id="2.7.1.71"/>
    </reaction>
</comment>
<comment type="subunit">
    <text evidence="11">Monomer.</text>
</comment>
<dbReference type="AlphaFoldDB" id="A0A098M2M6"/>
<evidence type="ECO:0000256" key="10">
    <source>
        <dbReference type="ARBA" id="ARBA00048567"/>
    </source>
</evidence>
<keyword evidence="11" id="KW-0479">Metal-binding</keyword>
<dbReference type="PANTHER" id="PTHR21087">
    <property type="entry name" value="SHIKIMATE KINASE"/>
    <property type="match status" value="1"/>
</dbReference>
<feature type="binding site" evidence="11">
    <location>
        <position position="63"/>
    </location>
    <ligand>
        <name>substrate</name>
    </ligand>
</feature>
<dbReference type="EC" id="2.7.1.71" evidence="3 11"/>
<comment type="caution">
    <text evidence="11">Lacks conserved residue(s) required for the propagation of feature annotation.</text>
</comment>
<dbReference type="GO" id="GO:0005829">
    <property type="term" value="C:cytosol"/>
    <property type="evidence" value="ECO:0007669"/>
    <property type="project" value="TreeGrafter"/>
</dbReference>
<sequence>MVSNQARKNIILVGMMGTGKSTAGTLVAETLGYGFVDLDQAIVEQEGHSIPEIFKDRGEEYFRLVESAILKRVLQMEGNVISTGGGSVLAPGNTSLMLNSGFVVTLTATAEDIISRVGADRNRPLLAGNAEERVRRLMEQRKDAYLFAHCTVDTTGLSAAQVSQHILTHYRG</sequence>
<keyword evidence="6 11" id="KW-0547">Nucleotide-binding</keyword>
<comment type="subcellular location">
    <subcellularLocation>
        <location evidence="11">Cytoplasm</location>
    </subcellularLocation>
</comment>
<dbReference type="UniPathway" id="UPA00053">
    <property type="reaction ID" value="UER00088"/>
</dbReference>
<organism evidence="12 13">
    <name type="scientific">Paenibacillus wynnii</name>
    <dbReference type="NCBI Taxonomy" id="268407"/>
    <lineage>
        <taxon>Bacteria</taxon>
        <taxon>Bacillati</taxon>
        <taxon>Bacillota</taxon>
        <taxon>Bacilli</taxon>
        <taxon>Bacillales</taxon>
        <taxon>Paenibacillaceae</taxon>
        <taxon>Paenibacillus</taxon>
    </lineage>
</organism>
<accession>A0A098M2M6</accession>
<name>A0A098M2M6_9BACL</name>
<dbReference type="GO" id="GO:0009073">
    <property type="term" value="P:aromatic amino acid family biosynthetic process"/>
    <property type="evidence" value="ECO:0007669"/>
    <property type="project" value="UniProtKB-KW"/>
</dbReference>
<dbReference type="InterPro" id="IPR031322">
    <property type="entry name" value="Shikimate/glucono_kinase"/>
</dbReference>
<proteinExistence type="inferred from homology"/>
<keyword evidence="11" id="KW-0460">Magnesium</keyword>
<evidence type="ECO:0000256" key="7">
    <source>
        <dbReference type="ARBA" id="ARBA00022777"/>
    </source>
</evidence>
<feature type="binding site" evidence="11">
    <location>
        <position position="85"/>
    </location>
    <ligand>
        <name>substrate</name>
    </ligand>
</feature>
<comment type="cofactor">
    <cofactor evidence="11">
        <name>Mg(2+)</name>
        <dbReference type="ChEBI" id="CHEBI:18420"/>
    </cofactor>
    <text evidence="11">Binds 1 Mg(2+) ion per subunit.</text>
</comment>
<keyword evidence="9 11" id="KW-0057">Aromatic amino acid biosynthesis</keyword>
<dbReference type="InterPro" id="IPR027417">
    <property type="entry name" value="P-loop_NTPase"/>
</dbReference>
<dbReference type="SUPFAM" id="SSF52540">
    <property type="entry name" value="P-loop containing nucleoside triphosphate hydrolases"/>
    <property type="match status" value="1"/>
</dbReference>
<dbReference type="GO" id="GO:0000287">
    <property type="term" value="F:magnesium ion binding"/>
    <property type="evidence" value="ECO:0007669"/>
    <property type="project" value="UniProtKB-UniRule"/>
</dbReference>
<dbReference type="GO" id="GO:0008652">
    <property type="term" value="P:amino acid biosynthetic process"/>
    <property type="evidence" value="ECO:0007669"/>
    <property type="project" value="UniProtKB-KW"/>
</dbReference>
<dbReference type="PRINTS" id="PR01100">
    <property type="entry name" value="SHIKIMTKNASE"/>
</dbReference>
<feature type="binding site" evidence="11">
    <location>
        <begin position="17"/>
        <end position="22"/>
    </location>
    <ligand>
        <name>ATP</name>
        <dbReference type="ChEBI" id="CHEBI:30616"/>
    </ligand>
</feature>
<feature type="binding site" evidence="11">
    <location>
        <position position="21"/>
    </location>
    <ligand>
        <name>Mg(2+)</name>
        <dbReference type="ChEBI" id="CHEBI:18420"/>
    </ligand>
</feature>
<dbReference type="HAMAP" id="MF_00109">
    <property type="entry name" value="Shikimate_kinase"/>
    <property type="match status" value="1"/>
</dbReference>
<reference evidence="12 13" key="2">
    <citation type="submission" date="2014-10" db="EMBL/GenBank/DDBJ databases">
        <title>Comparative genomics of the Paenibacillus odorifer group.</title>
        <authorList>
            <person name="Tsai Y.-C."/>
            <person name="Martin N."/>
            <person name="Korlach J."/>
            <person name="Wiedmann M."/>
        </authorList>
    </citation>
    <scope>NUCLEOTIDE SEQUENCE [LARGE SCALE GENOMIC DNA]</scope>
    <source>
        <strain evidence="12 13">DSM 18334</strain>
    </source>
</reference>
<dbReference type="GO" id="GO:0009423">
    <property type="term" value="P:chorismate biosynthetic process"/>
    <property type="evidence" value="ECO:0007669"/>
    <property type="project" value="UniProtKB-UniRule"/>
</dbReference>
<keyword evidence="13" id="KW-1185">Reference proteome</keyword>
<reference evidence="12 13" key="1">
    <citation type="submission" date="2014-08" db="EMBL/GenBank/DDBJ databases">
        <authorList>
            <person name="den Bakker H.C."/>
        </authorList>
    </citation>
    <scope>NUCLEOTIDE SEQUENCE [LARGE SCALE GENOMIC DNA]</scope>
    <source>
        <strain evidence="12 13">DSM 18334</strain>
    </source>
</reference>
<evidence type="ECO:0000256" key="2">
    <source>
        <dbReference type="ARBA" id="ARBA00006997"/>
    </source>
</evidence>
<feature type="binding site" evidence="11">
    <location>
        <position position="141"/>
    </location>
    <ligand>
        <name>substrate</name>
    </ligand>
</feature>
<dbReference type="Pfam" id="PF01202">
    <property type="entry name" value="SKI"/>
    <property type="match status" value="1"/>
</dbReference>
<evidence type="ECO:0000256" key="1">
    <source>
        <dbReference type="ARBA" id="ARBA00004842"/>
    </source>
</evidence>
<dbReference type="CDD" id="cd00464">
    <property type="entry name" value="SK"/>
    <property type="match status" value="1"/>
</dbReference>
<comment type="caution">
    <text evidence="12">The sequence shown here is derived from an EMBL/GenBank/DDBJ whole genome shotgun (WGS) entry which is preliminary data.</text>
</comment>
<comment type="similarity">
    <text evidence="2 11">Belongs to the shikimate kinase family.</text>
</comment>
<dbReference type="GO" id="GO:0004765">
    <property type="term" value="F:shikimate kinase activity"/>
    <property type="evidence" value="ECO:0007669"/>
    <property type="project" value="UniProtKB-UniRule"/>
</dbReference>
<keyword evidence="7 11" id="KW-0418">Kinase</keyword>
<evidence type="ECO:0000313" key="13">
    <source>
        <dbReference type="Proteomes" id="UP000029734"/>
    </source>
</evidence>
<evidence type="ECO:0000256" key="5">
    <source>
        <dbReference type="ARBA" id="ARBA00022679"/>
    </source>
</evidence>
<keyword evidence="5 11" id="KW-0808">Transferase</keyword>
<feature type="binding site" evidence="11">
    <location>
        <position position="123"/>
    </location>
    <ligand>
        <name>ATP</name>
        <dbReference type="ChEBI" id="CHEBI:30616"/>
    </ligand>
</feature>
<keyword evidence="8 11" id="KW-0067">ATP-binding</keyword>
<dbReference type="Gene3D" id="3.40.50.300">
    <property type="entry name" value="P-loop containing nucleotide triphosphate hydrolases"/>
    <property type="match status" value="1"/>
</dbReference>
<keyword evidence="4 11" id="KW-0028">Amino-acid biosynthesis</keyword>
<dbReference type="PROSITE" id="PS01128">
    <property type="entry name" value="SHIKIMATE_KINASE"/>
    <property type="match status" value="1"/>
</dbReference>
<keyword evidence="11" id="KW-0963">Cytoplasm</keyword>
<evidence type="ECO:0000256" key="9">
    <source>
        <dbReference type="ARBA" id="ARBA00023141"/>
    </source>
</evidence>
<comment type="pathway">
    <text evidence="1 11">Metabolic intermediate biosynthesis; chorismate biosynthesis; chorismate from D-erythrose 4-phosphate and phosphoenolpyruvate: step 5/7.</text>
</comment>
<evidence type="ECO:0000256" key="3">
    <source>
        <dbReference type="ARBA" id="ARBA00012154"/>
    </source>
</evidence>
<comment type="function">
    <text evidence="11">Catalyzes the specific phosphorylation of the 3-hydroxyl group of shikimic acid using ATP as a cosubstrate.</text>
</comment>
<evidence type="ECO:0000313" key="12">
    <source>
        <dbReference type="EMBL" id="KGE16669.1"/>
    </source>
</evidence>
<dbReference type="Proteomes" id="UP000029734">
    <property type="component" value="Unassembled WGS sequence"/>
</dbReference>
<dbReference type="STRING" id="268407.PWYN_18375"/>
<dbReference type="InterPro" id="IPR000623">
    <property type="entry name" value="Shikimate_kinase/TSH1"/>
</dbReference>
<gene>
    <name evidence="11" type="primary">aroK</name>
    <name evidence="12" type="ORF">PWYN_18375</name>
</gene>
<feature type="binding site" evidence="11">
    <location>
        <position position="39"/>
    </location>
    <ligand>
        <name>substrate</name>
    </ligand>
</feature>
<dbReference type="PANTHER" id="PTHR21087:SF16">
    <property type="entry name" value="SHIKIMATE KINASE 1, CHLOROPLASTIC"/>
    <property type="match status" value="1"/>
</dbReference>
<evidence type="ECO:0000256" key="4">
    <source>
        <dbReference type="ARBA" id="ARBA00022605"/>
    </source>
</evidence>
<evidence type="ECO:0000256" key="11">
    <source>
        <dbReference type="HAMAP-Rule" id="MF_00109"/>
    </source>
</evidence>
<dbReference type="GO" id="GO:0005524">
    <property type="term" value="F:ATP binding"/>
    <property type="evidence" value="ECO:0007669"/>
    <property type="project" value="UniProtKB-UniRule"/>
</dbReference>
<dbReference type="OrthoDB" id="9800332at2"/>
<dbReference type="eggNOG" id="COG0703">
    <property type="taxonomic scope" value="Bacteria"/>
</dbReference>
<evidence type="ECO:0000256" key="8">
    <source>
        <dbReference type="ARBA" id="ARBA00022840"/>
    </source>
</evidence>
<dbReference type="InterPro" id="IPR023000">
    <property type="entry name" value="Shikimate_kinase_CS"/>
</dbReference>